<feature type="compositionally biased region" description="Low complexity" evidence="1">
    <location>
        <begin position="267"/>
        <end position="290"/>
    </location>
</feature>
<dbReference type="KEGG" id="vcn:VOLCADRAFT_89175"/>
<dbReference type="Proteomes" id="UP000001058">
    <property type="component" value="Unassembled WGS sequence"/>
</dbReference>
<dbReference type="RefSeq" id="XP_002948734.1">
    <property type="nucleotide sequence ID" value="XM_002948688.1"/>
</dbReference>
<proteinExistence type="predicted"/>
<protein>
    <submittedName>
        <fullName evidence="2">Uncharacterized protein</fullName>
    </submittedName>
</protein>
<gene>
    <name evidence="2" type="ORF">VOLCADRAFT_89175</name>
</gene>
<feature type="region of interest" description="Disordered" evidence="1">
    <location>
        <begin position="1351"/>
        <end position="1376"/>
    </location>
</feature>
<feature type="compositionally biased region" description="Polar residues" evidence="1">
    <location>
        <begin position="211"/>
        <end position="222"/>
    </location>
</feature>
<reference evidence="2 3" key="1">
    <citation type="journal article" date="2010" name="Science">
        <title>Genomic analysis of organismal complexity in the multicellular green alga Volvox carteri.</title>
        <authorList>
            <person name="Prochnik S.E."/>
            <person name="Umen J."/>
            <person name="Nedelcu A.M."/>
            <person name="Hallmann A."/>
            <person name="Miller S.M."/>
            <person name="Nishii I."/>
            <person name="Ferris P."/>
            <person name="Kuo A."/>
            <person name="Mitros T."/>
            <person name="Fritz-Laylin L.K."/>
            <person name="Hellsten U."/>
            <person name="Chapman J."/>
            <person name="Simakov O."/>
            <person name="Rensing S.A."/>
            <person name="Terry A."/>
            <person name="Pangilinan J."/>
            <person name="Kapitonov V."/>
            <person name="Jurka J."/>
            <person name="Salamov A."/>
            <person name="Shapiro H."/>
            <person name="Schmutz J."/>
            <person name="Grimwood J."/>
            <person name="Lindquist E."/>
            <person name="Lucas S."/>
            <person name="Grigoriev I.V."/>
            <person name="Schmitt R."/>
            <person name="Kirk D."/>
            <person name="Rokhsar D.S."/>
        </authorList>
    </citation>
    <scope>NUCLEOTIDE SEQUENCE [LARGE SCALE GENOMIC DNA]</scope>
    <source>
        <strain evidence="3">f. Nagariensis / Eve</strain>
    </source>
</reference>
<name>D8TR01_VOLCA</name>
<feature type="region of interest" description="Disordered" evidence="1">
    <location>
        <begin position="2389"/>
        <end position="2411"/>
    </location>
</feature>
<feature type="region of interest" description="Disordered" evidence="1">
    <location>
        <begin position="329"/>
        <end position="348"/>
    </location>
</feature>
<accession>D8TR01</accession>
<dbReference type="OrthoDB" id="543877at2759"/>
<feature type="region of interest" description="Disordered" evidence="1">
    <location>
        <begin position="204"/>
        <end position="293"/>
    </location>
</feature>
<feature type="region of interest" description="Disordered" evidence="1">
    <location>
        <begin position="2174"/>
        <end position="2220"/>
    </location>
</feature>
<evidence type="ECO:0000313" key="3">
    <source>
        <dbReference type="Proteomes" id="UP000001058"/>
    </source>
</evidence>
<feature type="compositionally biased region" description="Low complexity" evidence="1">
    <location>
        <begin position="243"/>
        <end position="260"/>
    </location>
</feature>
<feature type="region of interest" description="Disordered" evidence="1">
    <location>
        <begin position="2596"/>
        <end position="2638"/>
    </location>
</feature>
<evidence type="ECO:0000313" key="2">
    <source>
        <dbReference type="EMBL" id="EFJ50114.1"/>
    </source>
</evidence>
<dbReference type="GeneID" id="9623576"/>
<feature type="region of interest" description="Disordered" evidence="1">
    <location>
        <begin position="1870"/>
        <end position="1898"/>
    </location>
</feature>
<sequence>MIILPANIRVSGSHGADATTSRTQIQALNVVATAYRAGRSSFPAASPCPSRDQDHNSTSGVDLNDLYAHPATPPARDPMAVASAERYPHHSDSHSRLSARLVLLAADNAACLTSSQLYDIVYAIRRAADEPDCGLQLPPVAVERLIRELRRRRQLAALLDLPDSVFRLPYKGPLSHKPPEASRPVCAAATAAASTVANDAVAATAEEAGDSTGSESATQSELRQVHDTDLAAPSEGSVPLARSAASSCTGNTGAASAAGDSGRRPRAAASADPTAAAATDISTSPASASRTARRTILGRPAEPEADLADVVTRQPAGPRTAAFAVGLHAGQQGQAQPQRPPSLGAVEAPASKKLRTSARQAAITPLPSPAAEEQHVHTAPGSLLRPQTSKRRVRQPGQLKLRQLGDAVVAAGSPSAAVALPLVQAGQQDTCPPRSPGDVDGGARTHLQRRPIQDVQQQQQEGDDADRDADLQRFFEELHNVGAGLPAQEALAALETCAVAGALPPRATYEALLRSVRRAAAAAAAMAKSVRAATAVSLPPKDPDRTGAARSGELAGVRYPGPSGGTGSISTCASVGVLHVTHSLPSAPARTRPPLLSPTRIVAVLHGLTRLGQRLSQPLWRDLLSYLLSYPDPLPQRREKGGNSAAAAAAAAAWRPHVATLNSYDLVDLATAMATAGCNPSTQFLEAHAAAVMRWARQLTGRQAARLLWSYASLNFRPPAAVQAALAATLLAETDVEPGELAQGVSALALLAAAAASSGGSLGTAATAVARRSRAVWAAGAPSIGVSRNHGLMSLVLDAAMACKQRHDALYKAALEPGTACDGSRAAAAGQPYPPGGPWSLMSFGNDPLISSGSSADGSDGSGGSSRARVVEVVPGAVAAKGCSRRDWAAVRGQGGGGGALDGAGAAAVAVAQLPLLEEQHGFMSWLMEVLCPQGQAAAAHGGAHGGSTVRGVAMMVSATTAGDSKTVGGVVRLLPPLPGPLSAAGLAVTCRLVLLLLHCNSGTAIADEAWAQHLLRQTTSLAPSLRPADLVPVMQLVCHLYGMFPALLADGDAAEDATVPWQPGPRGSAALQTLVVSACSSMECLSYGQVVAMYGSVSALAAEPQILGRLGDGRMVVGPSAKPSAASPMSPDAVLLARAAARGRSVTATAGISTSGSSSGPVVAVSNPSCSSTSRTACTAVVACCDDGLEDPARWLLSLLRDPEGDHHRTAGGELDAAVPPPRAAVRNADVGSSTRVAGEPTAGSCGAAIGSSNAAAIATAAVAAALPTSKPASDSKSAVIQPQEVAAVAAAKDRESTTPAAEADASAVETAAAAAAAAAPRNAMPTVSDFTAGAEPAAASSGRVTAAASPASISNSGPSAGSAAPAPRAGGLTFPWPIPSHRSQRMPELLAPPRRRLQGAADAVAVHKAVAASAGAAPAQSGPLEAAHANSQSPASTAAFSDRAAVAAAAASANGALQALIGVLRSCAEAREPLPAWALLAMQTAWRQHLQLQPQAQLRPPEVDGCAPPPPPSTADARVVAELLLAVAAAVPWRAAARSAALLELAAVLGAGGQGALRKLSPVQLTSCVHAVALAASGRDGDASSACDDGGADAAAGARRVGRAAAAKRAAALIAAMEPLLDEVHRRIATYSDTTAAEALPPPCVAVVCRALSYLSYTSVWPSRLRRREAAVAAAARARLAAAPPGSPSSPSSVCLRRAIASHMPPLSAQAPPPPSAIQYGIWVLRHLDLQVGPTWLERLAAGSPRYLRRMHPRATVDWLAACAARSHVPPRPALRMAWLHLQHTWRFLGWQELYEVVWNAVQLRLRPPRYLLAAACESVADAAAATAAAVSSSAVGGSSALHGSVPDEVSTSAVAADAAAAETGSKTAGNVGIRGRGAADTRCGSSSRHGGRSARHTASVAARLLWAVQFDERYTPTRRATAALCAVLVQAWGSLTAGEQSAALWALARLPPLSGSERAVHESGLGGVVVRHFVRYSTGALERAVTRDCPGKMKAEAVQATGNTIAALGPADDVRGCGSGDDAASAADLARTVYALARLRQSLPQPLAAQLCGRLVAMTAMPRTVGPAAEGTLEAVPAAAAYGLADGLTEASFGGGLRPKEVVQALYGASRLLLGHSPGATGDASTAAVVRPLLRAALSTDPSVLDARSLADALGTLSRFRRALARHRPRPRLQTLYQSPQQDPTSKSNQGLDPDLGPDWNPRPEDAGTAAVSGSAGAWSNDPWVISALACAGELFVRSALRGLGDRPVPAWCVLEILQAAGFLGAPVGPQLAAAAARLLSLHLPSMPPARLADVLTCCAAQPSPLPADLAWEALQQLVRVETRLATAAADGSGEIESGNGRGGGAAAPWPPLQPDELARAVLAAAQAVDSLVAWRRVGHPRPEGGLVGRRVTHDDSRGCSPGAESAPGLAASWTEVREVWLPPPLQLSRLLAAAVAELACRPADPRVAAMSPDQLSMLVQGVVAAGAAPGAAWLEWVCELMRVRLEEASQHGLLRMCGALEVAEMWPGQAWAQACLEQASKLVKALRMPKTSERQIQAKLLRLRALGAAAAAASHHIPDATPPPFAAAVGAANGGPAADVPVLGPGLSRSYRTAGPKTGERAARPAAVVTPSPSPHYENSGDTFSGGGAQEGQSVSAPWLPELIDTEARRALQLVYGMHGAFTAATRAALRIGGADEEGHAAIGGLEGAAEHAIWVPDEELRQNQALQQLRLADAPWDMAPHVDIVPPSAADRRHAAHFRAVEGNLDADVGACARADGLKSLASSGTEGQQQQQRQRQAPDAFSRLLLVYRLTETRVDRVMGLTRKVAALQSANALHALRTNKPLSLPPQQQQQQQHLLLQSELGLGSLAVPGQARRMDGMVGTESGWRDDGGDVVDEKLALVRAQATESTALTCWNMGNVGKGGLGNGMSRLLVPSRSGAPVRVSAEMLSPLAAYLQQQQQQQQYQTQRGTMPLGLGCFSEGEPRHGRARVHAGARGEEQGHQRHSGDGGVGEWRRGDASPDWSGLLACLVHVKYCGLLHTFNKM</sequence>
<keyword evidence="3" id="KW-1185">Reference proteome</keyword>
<feature type="compositionally biased region" description="Low complexity" evidence="1">
    <location>
        <begin position="2210"/>
        <end position="2220"/>
    </location>
</feature>
<dbReference type="EMBL" id="GL378332">
    <property type="protein sequence ID" value="EFJ50114.1"/>
    <property type="molecule type" value="Genomic_DNA"/>
</dbReference>
<feature type="compositionally biased region" description="Basic and acidic residues" evidence="1">
    <location>
        <begin position="2980"/>
        <end position="3001"/>
    </location>
</feature>
<organism evidence="3">
    <name type="scientific">Volvox carteri f. nagariensis</name>
    <dbReference type="NCBI Taxonomy" id="3068"/>
    <lineage>
        <taxon>Eukaryota</taxon>
        <taxon>Viridiplantae</taxon>
        <taxon>Chlorophyta</taxon>
        <taxon>core chlorophytes</taxon>
        <taxon>Chlorophyceae</taxon>
        <taxon>CS clade</taxon>
        <taxon>Chlamydomonadales</taxon>
        <taxon>Volvocaceae</taxon>
        <taxon>Volvox</taxon>
    </lineage>
</organism>
<evidence type="ECO:0000256" key="1">
    <source>
        <dbReference type="SAM" id="MobiDB-lite"/>
    </source>
</evidence>
<feature type="region of interest" description="Disordered" evidence="1">
    <location>
        <begin position="367"/>
        <end position="395"/>
    </location>
</feature>
<feature type="region of interest" description="Disordered" evidence="1">
    <location>
        <begin position="536"/>
        <end position="556"/>
    </location>
</feature>
<feature type="compositionally biased region" description="Polar residues" evidence="1">
    <location>
        <begin position="2178"/>
        <end position="2194"/>
    </location>
</feature>
<feature type="region of interest" description="Disordered" evidence="1">
    <location>
        <begin position="41"/>
        <end position="62"/>
    </location>
</feature>
<dbReference type="InParanoid" id="D8TR01"/>
<feature type="compositionally biased region" description="Low complexity" evidence="1">
    <location>
        <begin position="1351"/>
        <end position="1373"/>
    </location>
</feature>
<feature type="region of interest" description="Disordered" evidence="1">
    <location>
        <begin position="2966"/>
        <end position="3001"/>
    </location>
</feature>